<dbReference type="AlphaFoldDB" id="A0AAV4UN62"/>
<accession>A0AAV4UN62</accession>
<dbReference type="Proteomes" id="UP001054837">
    <property type="component" value="Unassembled WGS sequence"/>
</dbReference>
<evidence type="ECO:0000313" key="2">
    <source>
        <dbReference type="EMBL" id="GIY59150.1"/>
    </source>
</evidence>
<organism evidence="2 3">
    <name type="scientific">Caerostris darwini</name>
    <dbReference type="NCBI Taxonomy" id="1538125"/>
    <lineage>
        <taxon>Eukaryota</taxon>
        <taxon>Metazoa</taxon>
        <taxon>Ecdysozoa</taxon>
        <taxon>Arthropoda</taxon>
        <taxon>Chelicerata</taxon>
        <taxon>Arachnida</taxon>
        <taxon>Araneae</taxon>
        <taxon>Araneomorphae</taxon>
        <taxon>Entelegynae</taxon>
        <taxon>Araneoidea</taxon>
        <taxon>Araneidae</taxon>
        <taxon>Caerostris</taxon>
    </lineage>
</organism>
<evidence type="ECO:0000256" key="1">
    <source>
        <dbReference type="SAM" id="MobiDB-lite"/>
    </source>
</evidence>
<name>A0AAV4UN62_9ARAC</name>
<sequence length="118" mass="13637">MREDHPKALLVAVSWTNMMDEVSNVLLRSCTSSPPIVLRDIPPLLVQMFRVLLYKPYRLPHKKRISSKTRTEKIKKKKKKLEKISIAKKKPEFLSEDRYEGGSPEGVVGRRVLDKHDG</sequence>
<dbReference type="EMBL" id="BPLQ01011619">
    <property type="protein sequence ID" value="GIY59150.1"/>
    <property type="molecule type" value="Genomic_DNA"/>
</dbReference>
<reference evidence="2 3" key="1">
    <citation type="submission" date="2021-06" db="EMBL/GenBank/DDBJ databases">
        <title>Caerostris darwini draft genome.</title>
        <authorList>
            <person name="Kono N."/>
            <person name="Arakawa K."/>
        </authorList>
    </citation>
    <scope>NUCLEOTIDE SEQUENCE [LARGE SCALE GENOMIC DNA]</scope>
</reference>
<comment type="caution">
    <text evidence="2">The sequence shown here is derived from an EMBL/GenBank/DDBJ whole genome shotgun (WGS) entry which is preliminary data.</text>
</comment>
<gene>
    <name evidence="2" type="ORF">CDAR_242521</name>
</gene>
<keyword evidence="3" id="KW-1185">Reference proteome</keyword>
<feature type="region of interest" description="Disordered" evidence="1">
    <location>
        <begin position="95"/>
        <end position="118"/>
    </location>
</feature>
<protein>
    <submittedName>
        <fullName evidence="2">Uncharacterized protein</fullName>
    </submittedName>
</protein>
<evidence type="ECO:0000313" key="3">
    <source>
        <dbReference type="Proteomes" id="UP001054837"/>
    </source>
</evidence>
<proteinExistence type="predicted"/>